<evidence type="ECO:0000313" key="1">
    <source>
        <dbReference type="EMBL" id="EAY30790.1"/>
    </source>
</evidence>
<name>A1ZFL6_MICM2</name>
<gene>
    <name evidence="1" type="ORF">M23134_01114</name>
</gene>
<reference evidence="1 2" key="1">
    <citation type="submission" date="2007-01" db="EMBL/GenBank/DDBJ databases">
        <authorList>
            <person name="Haygood M."/>
            <person name="Podell S."/>
            <person name="Anderson C."/>
            <person name="Hopkinson B."/>
            <person name="Roe K."/>
            <person name="Barbeau K."/>
            <person name="Gaasterland T."/>
            <person name="Ferriera S."/>
            <person name="Johnson J."/>
            <person name="Kravitz S."/>
            <person name="Beeson K."/>
            <person name="Sutton G."/>
            <person name="Rogers Y.-H."/>
            <person name="Friedman R."/>
            <person name="Frazier M."/>
            <person name="Venter J.C."/>
        </authorList>
    </citation>
    <scope>NUCLEOTIDE SEQUENCE [LARGE SCALE GENOMIC DNA]</scope>
    <source>
        <strain evidence="1 2">ATCC 23134</strain>
    </source>
</reference>
<keyword evidence="2" id="KW-1185">Reference proteome</keyword>
<protein>
    <submittedName>
        <fullName evidence="1">Uncharacterized protein</fullName>
    </submittedName>
</protein>
<dbReference type="Proteomes" id="UP000004095">
    <property type="component" value="Unassembled WGS sequence"/>
</dbReference>
<evidence type="ECO:0000313" key="2">
    <source>
        <dbReference type="Proteomes" id="UP000004095"/>
    </source>
</evidence>
<accession>A1ZFL6</accession>
<dbReference type="EMBL" id="AAWS01000005">
    <property type="protein sequence ID" value="EAY30790.1"/>
    <property type="molecule type" value="Genomic_DNA"/>
</dbReference>
<proteinExistence type="predicted"/>
<comment type="caution">
    <text evidence="1">The sequence shown here is derived from an EMBL/GenBank/DDBJ whole genome shotgun (WGS) entry which is preliminary data.</text>
</comment>
<sequence>MIIHPPNQKNISKKLPHKYFVWQPNANHFNCVCPNKH</sequence>
<dbReference type="AlphaFoldDB" id="A1ZFL6"/>
<organism evidence="1 2">
    <name type="scientific">Microscilla marina ATCC 23134</name>
    <dbReference type="NCBI Taxonomy" id="313606"/>
    <lineage>
        <taxon>Bacteria</taxon>
        <taxon>Pseudomonadati</taxon>
        <taxon>Bacteroidota</taxon>
        <taxon>Cytophagia</taxon>
        <taxon>Cytophagales</taxon>
        <taxon>Microscillaceae</taxon>
        <taxon>Microscilla</taxon>
    </lineage>
</organism>